<evidence type="ECO:0000313" key="2">
    <source>
        <dbReference type="EMBL" id="MBA8792988.1"/>
    </source>
</evidence>
<dbReference type="Gene3D" id="3.20.20.370">
    <property type="entry name" value="Glycoside hydrolase/deacetylase"/>
    <property type="match status" value="1"/>
</dbReference>
<comment type="caution">
    <text evidence="2">The sequence shown here is derived from an EMBL/GenBank/DDBJ whole genome shotgun (WGS) entry which is preliminary data.</text>
</comment>
<dbReference type="RefSeq" id="WP_182558555.1">
    <property type="nucleotide sequence ID" value="NZ_JACGWT010000001.1"/>
</dbReference>
<dbReference type="SUPFAM" id="SSF88713">
    <property type="entry name" value="Glycoside hydrolase/deacetylase"/>
    <property type="match status" value="1"/>
</dbReference>
<dbReference type="GO" id="GO:0005975">
    <property type="term" value="P:carbohydrate metabolic process"/>
    <property type="evidence" value="ECO:0007669"/>
    <property type="project" value="InterPro"/>
</dbReference>
<accession>A0A7W3P4J7</accession>
<gene>
    <name evidence="2" type="ORF">FHX74_000582</name>
</gene>
<dbReference type="AlphaFoldDB" id="A0A7W3P4J7"/>
<dbReference type="EMBL" id="JACGWT010000001">
    <property type="protein sequence ID" value="MBA8792988.1"/>
    <property type="molecule type" value="Genomic_DNA"/>
</dbReference>
<proteinExistence type="predicted"/>
<evidence type="ECO:0000256" key="1">
    <source>
        <dbReference type="SAM" id="MobiDB-lite"/>
    </source>
</evidence>
<dbReference type="PANTHER" id="PTHR43123:SF4">
    <property type="entry name" value="POLYSACCHARIDE DEACETYLASE"/>
    <property type="match status" value="1"/>
</dbReference>
<keyword evidence="3" id="KW-1185">Reference proteome</keyword>
<dbReference type="Proteomes" id="UP000523079">
    <property type="component" value="Unassembled WGS sequence"/>
</dbReference>
<dbReference type="InterPro" id="IPR011330">
    <property type="entry name" value="Glyco_hydro/deAcase_b/a-brl"/>
</dbReference>
<protein>
    <recommendedName>
        <fullName evidence="4">Polysaccharide deacetylase</fullName>
    </recommendedName>
</protein>
<dbReference type="PANTHER" id="PTHR43123">
    <property type="entry name" value="POLYSACCHARIDE DEACETYLASE-RELATED"/>
    <property type="match status" value="1"/>
</dbReference>
<evidence type="ECO:0008006" key="4">
    <source>
        <dbReference type="Google" id="ProtNLM"/>
    </source>
</evidence>
<sequence>MTARWGYSPIGGRPAGRWPDGSRLAVTVCVGVESYRFDDGLTEDVLPGVPAPDLVNRAWRDYGNRVGAFRLFARLAALGVRPAVLLNTDVYDEAPEVVAAARAAGAEIVGHGRSNSDTLAGRSRGDERSYLASVRDRIAAAEGTPPGGWSSPWLTHTPQTVDLLAETGYRYLLDLRLDDQPVWLRTGSDPLLAIPYAAELNDSSTMIGRQAGPVEFARMIEDEGAELLAEAAERPLVMSVVLHSFITGVPFRLRPVAEALGRVLALPGVRATTPADIHAAVLADPTLAAGDPRDTATPSRPVAAATPTEGARP</sequence>
<organism evidence="2 3">
    <name type="scientific">Microlunatus kandeliicorticis</name>
    <dbReference type="NCBI Taxonomy" id="1759536"/>
    <lineage>
        <taxon>Bacteria</taxon>
        <taxon>Bacillati</taxon>
        <taxon>Actinomycetota</taxon>
        <taxon>Actinomycetes</taxon>
        <taxon>Propionibacteriales</taxon>
        <taxon>Propionibacteriaceae</taxon>
        <taxon>Microlunatus</taxon>
    </lineage>
</organism>
<evidence type="ECO:0000313" key="3">
    <source>
        <dbReference type="Proteomes" id="UP000523079"/>
    </source>
</evidence>
<reference evidence="2 3" key="1">
    <citation type="submission" date="2020-07" db="EMBL/GenBank/DDBJ databases">
        <title>Sequencing the genomes of 1000 actinobacteria strains.</title>
        <authorList>
            <person name="Klenk H.-P."/>
        </authorList>
    </citation>
    <scope>NUCLEOTIDE SEQUENCE [LARGE SCALE GENOMIC DNA]</scope>
    <source>
        <strain evidence="2 3">DSM 100723</strain>
    </source>
</reference>
<name>A0A7W3P4J7_9ACTN</name>
<feature type="region of interest" description="Disordered" evidence="1">
    <location>
        <begin position="288"/>
        <end position="313"/>
    </location>
</feature>